<dbReference type="CDD" id="cd11716">
    <property type="entry name" value="THUMP_ThiI"/>
    <property type="match status" value="1"/>
</dbReference>
<feature type="binding site" evidence="18">
    <location>
        <position position="284"/>
    </location>
    <ligand>
        <name>ATP</name>
        <dbReference type="ChEBI" id="CHEBI:30616"/>
    </ligand>
</feature>
<keyword evidence="3 18" id="KW-0820">tRNA-binding</keyword>
<keyword evidence="6 18" id="KW-0067">ATP-binding</keyword>
<gene>
    <name evidence="18 21" type="primary">thiI</name>
    <name evidence="21" type="ORF">NCTC10126_00123</name>
    <name evidence="20" type="ORF">NPA07_01835</name>
</gene>
<evidence type="ECO:0000256" key="8">
    <source>
        <dbReference type="ARBA" id="ARBA00022977"/>
    </source>
</evidence>
<feature type="binding site" evidence="18">
    <location>
        <begin position="196"/>
        <end position="197"/>
    </location>
    <ligand>
        <name>ATP</name>
        <dbReference type="ChEBI" id="CHEBI:30616"/>
    </ligand>
</feature>
<dbReference type="FunFam" id="3.40.50.620:FF:000053">
    <property type="entry name" value="Probable tRNA sulfurtransferase"/>
    <property type="match status" value="1"/>
</dbReference>
<feature type="domain" description="THUMP" evidence="19">
    <location>
        <begin position="51"/>
        <end position="153"/>
    </location>
</feature>
<dbReference type="GO" id="GO:0140741">
    <property type="term" value="F:tRNA-uracil-4 sulfurtransferase activity"/>
    <property type="evidence" value="ECO:0007669"/>
    <property type="project" value="UniProtKB-EC"/>
</dbReference>
<dbReference type="EMBL" id="UZVY01000001">
    <property type="protein sequence ID" value="VDR41644.1"/>
    <property type="molecule type" value="Genomic_DNA"/>
</dbReference>
<dbReference type="PANTHER" id="PTHR43209:SF1">
    <property type="entry name" value="TRNA SULFURTRANSFERASE"/>
    <property type="match status" value="1"/>
</dbReference>
<dbReference type="OrthoDB" id="9773948at2"/>
<dbReference type="GO" id="GO:0002937">
    <property type="term" value="P:tRNA 4-thiouridine biosynthesis"/>
    <property type="evidence" value="ECO:0007669"/>
    <property type="project" value="TreeGrafter"/>
</dbReference>
<dbReference type="InterPro" id="IPR020536">
    <property type="entry name" value="ThiI_AANH"/>
</dbReference>
<dbReference type="Pfam" id="PF02926">
    <property type="entry name" value="THUMP"/>
    <property type="match status" value="1"/>
</dbReference>
<sequence>MLSKILIRYGELTLKGKNRINFVDTLASNIRKKTKDKLEVEFDRMFLPYSHENMNFLQYIFGITSYSPVIICANDIDEIKNASLSLIEGKSGSFKVSARRNNKSFAYQSGQINNIVGAYLLEKNKNLKVDVNNPQTTIHIEVRGKHTYIFVDIIQALGGLPVGVSGRVLHLMSGGIDSPVAAFKLMKRGLKVDFLSFITPPQTDEKTIEKIKALVSVLNQYQNTSTIYLANYSKLMNYIALVSNQAYKITLMRRSFYRIARIIAKSKKILALSNGENLGQVASQTLESISTITDGVNIPIFRPLLSNDKIETINIAKVIKTYELSIIKASETCELFAPKEPVTKPTINEVNKLEEELSMLKDLEAECIDKEIEIIKIK</sequence>
<dbReference type="GO" id="GO:0004810">
    <property type="term" value="F:CCA tRNA nucleotidyltransferase activity"/>
    <property type="evidence" value="ECO:0007669"/>
    <property type="project" value="InterPro"/>
</dbReference>
<organism evidence="21 22">
    <name type="scientific">Mycoplasmopsis caviae</name>
    <dbReference type="NCBI Taxonomy" id="55603"/>
    <lineage>
        <taxon>Bacteria</taxon>
        <taxon>Bacillati</taxon>
        <taxon>Mycoplasmatota</taxon>
        <taxon>Mycoplasmoidales</taxon>
        <taxon>Metamycoplasmataceae</taxon>
        <taxon>Mycoplasmopsis</taxon>
    </lineage>
</organism>
<name>A0A3P8KAD3_9BACT</name>
<dbReference type="InterPro" id="IPR004114">
    <property type="entry name" value="THUMP_dom"/>
</dbReference>
<dbReference type="SUPFAM" id="SSF143437">
    <property type="entry name" value="THUMP domain-like"/>
    <property type="match status" value="1"/>
</dbReference>
<evidence type="ECO:0000313" key="21">
    <source>
        <dbReference type="EMBL" id="VDR41644.1"/>
    </source>
</evidence>
<dbReference type="GO" id="GO:0052837">
    <property type="term" value="P:thiazole biosynthetic process"/>
    <property type="evidence" value="ECO:0007669"/>
    <property type="project" value="TreeGrafter"/>
</dbReference>
<evidence type="ECO:0000313" key="22">
    <source>
        <dbReference type="Proteomes" id="UP000280036"/>
    </source>
</evidence>
<dbReference type="PROSITE" id="PS51165">
    <property type="entry name" value="THUMP"/>
    <property type="match status" value="1"/>
</dbReference>
<evidence type="ECO:0000256" key="4">
    <source>
        <dbReference type="ARBA" id="ARBA00022679"/>
    </source>
</evidence>
<reference evidence="20" key="2">
    <citation type="submission" date="2022-07" db="EMBL/GenBank/DDBJ databases">
        <title>Complete genome of Mycoplasma caviae type strain G122.</title>
        <authorList>
            <person name="Spergser J."/>
        </authorList>
    </citation>
    <scope>NUCLEOTIDE SEQUENCE</scope>
    <source>
        <strain evidence="20">G122</strain>
    </source>
</reference>
<evidence type="ECO:0000256" key="13">
    <source>
        <dbReference type="ARBA" id="ARBA00066827"/>
    </source>
</evidence>
<dbReference type="InterPro" id="IPR003720">
    <property type="entry name" value="tRNA_STrfase"/>
</dbReference>
<evidence type="ECO:0000256" key="5">
    <source>
        <dbReference type="ARBA" id="ARBA00022741"/>
    </source>
</evidence>
<evidence type="ECO:0000256" key="1">
    <source>
        <dbReference type="ARBA" id="ARBA00004496"/>
    </source>
</evidence>
<evidence type="ECO:0000259" key="19">
    <source>
        <dbReference type="PROSITE" id="PS51165"/>
    </source>
</evidence>
<dbReference type="SMART" id="SM00981">
    <property type="entry name" value="THUMP"/>
    <property type="match status" value="1"/>
</dbReference>
<dbReference type="NCBIfam" id="TIGR00342">
    <property type="entry name" value="tRNA uracil 4-sulfurtransferase ThiI"/>
    <property type="match status" value="1"/>
</dbReference>
<feature type="binding site" evidence="18">
    <location>
        <begin position="171"/>
        <end position="172"/>
    </location>
    <ligand>
        <name>ATP</name>
        <dbReference type="ChEBI" id="CHEBI:30616"/>
    </ligand>
</feature>
<dbReference type="InterPro" id="IPR054173">
    <property type="entry name" value="ThiI_fer"/>
</dbReference>
<comment type="similarity">
    <text evidence="12 18">Belongs to the ThiI family.</text>
</comment>
<dbReference type="PANTHER" id="PTHR43209">
    <property type="entry name" value="TRNA SULFURTRANSFERASE"/>
    <property type="match status" value="1"/>
</dbReference>
<dbReference type="GO" id="GO:0009228">
    <property type="term" value="P:thiamine biosynthetic process"/>
    <property type="evidence" value="ECO:0007669"/>
    <property type="project" value="UniProtKB-KW"/>
</dbReference>
<comment type="pathway">
    <text evidence="18">Cofactor biosynthesis; thiamine diphosphate biosynthesis.</text>
</comment>
<dbReference type="InterPro" id="IPR050102">
    <property type="entry name" value="tRNA_sulfurtransferase_ThiI"/>
</dbReference>
<evidence type="ECO:0000256" key="10">
    <source>
        <dbReference type="ARBA" id="ARBA00052330"/>
    </source>
</evidence>
<keyword evidence="5 18" id="KW-0547">Nucleotide-binding</keyword>
<evidence type="ECO:0000256" key="9">
    <source>
        <dbReference type="ARBA" id="ARBA00050570"/>
    </source>
</evidence>
<dbReference type="Gene3D" id="3.40.50.620">
    <property type="entry name" value="HUPs"/>
    <property type="match status" value="1"/>
</dbReference>
<dbReference type="GO" id="GO:0000049">
    <property type="term" value="F:tRNA binding"/>
    <property type="evidence" value="ECO:0007669"/>
    <property type="project" value="UniProtKB-UniRule"/>
</dbReference>
<feature type="binding site" evidence="18">
    <location>
        <position position="253"/>
    </location>
    <ligand>
        <name>ATP</name>
        <dbReference type="ChEBI" id="CHEBI:30616"/>
    </ligand>
</feature>
<dbReference type="EMBL" id="CP101806">
    <property type="protein sequence ID" value="UUD35595.1"/>
    <property type="molecule type" value="Genomic_DNA"/>
</dbReference>
<dbReference type="SUPFAM" id="SSF52402">
    <property type="entry name" value="Adenine nucleotide alpha hydrolases-like"/>
    <property type="match status" value="1"/>
</dbReference>
<dbReference type="Pfam" id="PF02568">
    <property type="entry name" value="ThiI"/>
    <property type="match status" value="1"/>
</dbReference>
<dbReference type="GO" id="GO:0005524">
    <property type="term" value="F:ATP binding"/>
    <property type="evidence" value="ECO:0007669"/>
    <property type="project" value="UniProtKB-UniRule"/>
</dbReference>
<dbReference type="UniPathway" id="UPA00060"/>
<comment type="subcellular location">
    <subcellularLocation>
        <location evidence="1 18">Cytoplasm</location>
    </subcellularLocation>
</comment>
<evidence type="ECO:0000256" key="18">
    <source>
        <dbReference type="HAMAP-Rule" id="MF_00021"/>
    </source>
</evidence>
<accession>A0A3P8KAD3</accession>
<keyword evidence="7 18" id="KW-0694">RNA-binding</keyword>
<evidence type="ECO:0000256" key="15">
    <source>
        <dbReference type="ARBA" id="ARBA00075337"/>
    </source>
</evidence>
<comment type="catalytic activity">
    <reaction evidence="9 18">
        <text>[ThiI sulfur-carrier protein]-S-sulfanyl-L-cysteine + a uridine in tRNA + 2 reduced [2Fe-2S]-[ferredoxin] + ATP + H(+) = [ThiI sulfur-carrier protein]-L-cysteine + a 4-thiouridine in tRNA + 2 oxidized [2Fe-2S]-[ferredoxin] + AMP + diphosphate</text>
        <dbReference type="Rhea" id="RHEA:24176"/>
        <dbReference type="Rhea" id="RHEA-COMP:10000"/>
        <dbReference type="Rhea" id="RHEA-COMP:10001"/>
        <dbReference type="Rhea" id="RHEA-COMP:13337"/>
        <dbReference type="Rhea" id="RHEA-COMP:13338"/>
        <dbReference type="Rhea" id="RHEA-COMP:13339"/>
        <dbReference type="Rhea" id="RHEA-COMP:13340"/>
        <dbReference type="ChEBI" id="CHEBI:15378"/>
        <dbReference type="ChEBI" id="CHEBI:29950"/>
        <dbReference type="ChEBI" id="CHEBI:30616"/>
        <dbReference type="ChEBI" id="CHEBI:33019"/>
        <dbReference type="ChEBI" id="CHEBI:33737"/>
        <dbReference type="ChEBI" id="CHEBI:33738"/>
        <dbReference type="ChEBI" id="CHEBI:61963"/>
        <dbReference type="ChEBI" id="CHEBI:65315"/>
        <dbReference type="ChEBI" id="CHEBI:136798"/>
        <dbReference type="ChEBI" id="CHEBI:456215"/>
        <dbReference type="EC" id="2.8.1.4"/>
    </reaction>
</comment>
<evidence type="ECO:0000256" key="14">
    <source>
        <dbReference type="ARBA" id="ARBA00071867"/>
    </source>
</evidence>
<dbReference type="GO" id="GO:0009229">
    <property type="term" value="P:thiamine diphosphate biosynthetic process"/>
    <property type="evidence" value="ECO:0007669"/>
    <property type="project" value="UniProtKB-UniRule"/>
</dbReference>
<dbReference type="RefSeq" id="WP_126117928.1">
    <property type="nucleotide sequence ID" value="NZ_CP101806.1"/>
</dbReference>
<evidence type="ECO:0000313" key="23">
    <source>
        <dbReference type="Proteomes" id="UP001058569"/>
    </source>
</evidence>
<dbReference type="AlphaFoldDB" id="A0A3P8KAD3"/>
<feature type="binding site" evidence="18">
    <location>
        <position position="275"/>
    </location>
    <ligand>
        <name>ATP</name>
        <dbReference type="ChEBI" id="CHEBI:30616"/>
    </ligand>
</feature>
<dbReference type="InterPro" id="IPR014729">
    <property type="entry name" value="Rossmann-like_a/b/a_fold"/>
</dbReference>
<evidence type="ECO:0000313" key="20">
    <source>
        <dbReference type="EMBL" id="UUD35595.1"/>
    </source>
</evidence>
<dbReference type="HAMAP" id="MF_00021">
    <property type="entry name" value="ThiI"/>
    <property type="match status" value="1"/>
</dbReference>
<evidence type="ECO:0000256" key="17">
    <source>
        <dbReference type="ARBA" id="ARBA00080570"/>
    </source>
</evidence>
<keyword evidence="23" id="KW-1185">Reference proteome</keyword>
<dbReference type="InterPro" id="IPR049961">
    <property type="entry name" value="ThiI_N"/>
</dbReference>
<comment type="function">
    <text evidence="11 18">Catalyzes the ATP-dependent transfer of a sulfur to tRNA to produce 4-thiouridine in position 8 of tRNAs, which functions as a near-UV photosensor. Also catalyzes the transfer of sulfur to the sulfur carrier protein ThiS, forming ThiS-thiocarboxylate. This is a step in the synthesis of thiazole, in the thiamine biosynthesis pathway. The sulfur is donated as persulfide by IscS.</text>
</comment>
<evidence type="ECO:0000256" key="11">
    <source>
        <dbReference type="ARBA" id="ARBA00058382"/>
    </source>
</evidence>
<evidence type="ECO:0000256" key="16">
    <source>
        <dbReference type="ARBA" id="ARBA00077849"/>
    </source>
</evidence>
<protein>
    <recommendedName>
        <fullName evidence="14 18">Probable tRNA sulfurtransferase</fullName>
        <ecNumber evidence="13 18">2.8.1.4</ecNumber>
    </recommendedName>
    <alternativeName>
        <fullName evidence="15 18">Sulfur carrier protein ThiS sulfurtransferase</fullName>
    </alternativeName>
    <alternativeName>
        <fullName evidence="16 18">Thiamine biosynthesis protein ThiI</fullName>
    </alternativeName>
    <alternativeName>
        <fullName evidence="17 18">tRNA 4-thiouridine synthase</fullName>
    </alternativeName>
</protein>
<dbReference type="CDD" id="cd01712">
    <property type="entry name" value="PPase_ThiI"/>
    <property type="match status" value="1"/>
</dbReference>
<proteinExistence type="inferred from homology"/>
<keyword evidence="2 18" id="KW-0963">Cytoplasm</keyword>
<keyword evidence="8 18" id="KW-0784">Thiamine biosynthesis</keyword>
<dbReference type="InterPro" id="IPR049962">
    <property type="entry name" value="THUMP_ThiI"/>
</dbReference>
<comment type="catalytic activity">
    <reaction evidence="10 18">
        <text>[ThiS sulfur-carrier protein]-C-terminal Gly-Gly-AMP + S-sulfanyl-L-cysteinyl-[cysteine desulfurase] + AH2 = [ThiS sulfur-carrier protein]-C-terminal-Gly-aminoethanethioate + L-cysteinyl-[cysteine desulfurase] + A + AMP + 2 H(+)</text>
        <dbReference type="Rhea" id="RHEA:43340"/>
        <dbReference type="Rhea" id="RHEA-COMP:12157"/>
        <dbReference type="Rhea" id="RHEA-COMP:12158"/>
        <dbReference type="Rhea" id="RHEA-COMP:12910"/>
        <dbReference type="Rhea" id="RHEA-COMP:19908"/>
        <dbReference type="ChEBI" id="CHEBI:13193"/>
        <dbReference type="ChEBI" id="CHEBI:15378"/>
        <dbReference type="ChEBI" id="CHEBI:17499"/>
        <dbReference type="ChEBI" id="CHEBI:29950"/>
        <dbReference type="ChEBI" id="CHEBI:61963"/>
        <dbReference type="ChEBI" id="CHEBI:90618"/>
        <dbReference type="ChEBI" id="CHEBI:232372"/>
        <dbReference type="ChEBI" id="CHEBI:456215"/>
    </reaction>
</comment>
<evidence type="ECO:0000256" key="3">
    <source>
        <dbReference type="ARBA" id="ARBA00022555"/>
    </source>
</evidence>
<reference evidence="21 22" key="1">
    <citation type="submission" date="2018-12" db="EMBL/GenBank/DDBJ databases">
        <authorList>
            <consortium name="Pathogen Informatics"/>
        </authorList>
    </citation>
    <scope>NUCLEOTIDE SEQUENCE [LARGE SCALE GENOMIC DNA]</scope>
    <source>
        <strain evidence="21 22">NCTC10126</strain>
    </source>
</reference>
<dbReference type="Proteomes" id="UP001058569">
    <property type="component" value="Chromosome"/>
</dbReference>
<dbReference type="Gene3D" id="3.30.2130.30">
    <property type="match status" value="1"/>
</dbReference>
<dbReference type="EC" id="2.8.1.4" evidence="13 18"/>
<keyword evidence="4 18" id="KW-0808">Transferase</keyword>
<dbReference type="GO" id="GO:0005829">
    <property type="term" value="C:cytosol"/>
    <property type="evidence" value="ECO:0007669"/>
    <property type="project" value="TreeGrafter"/>
</dbReference>
<evidence type="ECO:0000256" key="7">
    <source>
        <dbReference type="ARBA" id="ARBA00022884"/>
    </source>
</evidence>
<dbReference type="Proteomes" id="UP000280036">
    <property type="component" value="Unassembled WGS sequence"/>
</dbReference>
<evidence type="ECO:0000256" key="2">
    <source>
        <dbReference type="ARBA" id="ARBA00022490"/>
    </source>
</evidence>
<evidence type="ECO:0000256" key="12">
    <source>
        <dbReference type="ARBA" id="ARBA00061472"/>
    </source>
</evidence>
<evidence type="ECO:0000256" key="6">
    <source>
        <dbReference type="ARBA" id="ARBA00022840"/>
    </source>
</evidence>
<dbReference type="Pfam" id="PF22025">
    <property type="entry name" value="ThiI_fer"/>
    <property type="match status" value="1"/>
</dbReference>